<dbReference type="InterPro" id="IPR027417">
    <property type="entry name" value="P-loop_NTPase"/>
</dbReference>
<dbReference type="GO" id="GO:0005886">
    <property type="term" value="C:plasma membrane"/>
    <property type="evidence" value="ECO:0007669"/>
    <property type="project" value="UniProtKB-SubCell"/>
</dbReference>
<dbReference type="Pfam" id="PF00005">
    <property type="entry name" value="ABC_tran"/>
    <property type="match status" value="1"/>
</dbReference>
<evidence type="ECO:0000256" key="6">
    <source>
        <dbReference type="ARBA" id="ARBA00022840"/>
    </source>
</evidence>
<dbReference type="SMART" id="SM00382">
    <property type="entry name" value="AAA"/>
    <property type="match status" value="1"/>
</dbReference>
<evidence type="ECO:0000313" key="10">
    <source>
        <dbReference type="EMBL" id="WCR03081.1"/>
    </source>
</evidence>
<evidence type="ECO:0000256" key="7">
    <source>
        <dbReference type="ARBA" id="ARBA00023136"/>
    </source>
</evidence>
<keyword evidence="3" id="KW-0813">Transport</keyword>
<keyword evidence="5" id="KW-0547">Nucleotide-binding</keyword>
<dbReference type="InterPro" id="IPR003439">
    <property type="entry name" value="ABC_transporter-like_ATP-bd"/>
</dbReference>
<keyword evidence="7" id="KW-0472">Membrane</keyword>
<dbReference type="InterPro" id="IPR017871">
    <property type="entry name" value="ABC_transporter-like_CS"/>
</dbReference>
<evidence type="ECO:0000313" key="9">
    <source>
        <dbReference type="EMBL" id="SIT07373.1"/>
    </source>
</evidence>
<proteinExistence type="inferred from homology"/>
<accession>A0AA46A731</accession>
<evidence type="ECO:0000256" key="5">
    <source>
        <dbReference type="ARBA" id="ARBA00022741"/>
    </source>
</evidence>
<dbReference type="Proteomes" id="UP001215549">
    <property type="component" value="Chromosome"/>
</dbReference>
<dbReference type="EMBL" id="FTOU01000016">
    <property type="protein sequence ID" value="SIT07373.1"/>
    <property type="molecule type" value="Genomic_DNA"/>
</dbReference>
<dbReference type="GO" id="GO:0005524">
    <property type="term" value="F:ATP binding"/>
    <property type="evidence" value="ECO:0007669"/>
    <property type="project" value="UniProtKB-KW"/>
</dbReference>
<evidence type="ECO:0000313" key="11">
    <source>
        <dbReference type="Proteomes" id="UP000186216"/>
    </source>
</evidence>
<dbReference type="PANTHER" id="PTHR43166:SF9">
    <property type="entry name" value="GLUTAMATE_ASPARTATE IMPORT ATP-BINDING PROTEIN GLTL"/>
    <property type="match status" value="1"/>
</dbReference>
<protein>
    <submittedName>
        <fullName evidence="10">ATP-binding cassette domain-containing protein</fullName>
    </submittedName>
    <submittedName>
        <fullName evidence="9">Phosphate ABC transporter ATP-binding protein, PhoT family</fullName>
    </submittedName>
</protein>
<evidence type="ECO:0000256" key="3">
    <source>
        <dbReference type="ARBA" id="ARBA00022448"/>
    </source>
</evidence>
<dbReference type="EMBL" id="CP067140">
    <property type="protein sequence ID" value="WCR03081.1"/>
    <property type="molecule type" value="Genomic_DNA"/>
</dbReference>
<comment type="subcellular location">
    <subcellularLocation>
        <location evidence="1">Cell membrane</location>
        <topology evidence="1">Peripheral membrane protein</topology>
    </subcellularLocation>
</comment>
<evidence type="ECO:0000256" key="4">
    <source>
        <dbReference type="ARBA" id="ARBA00022475"/>
    </source>
</evidence>
<dbReference type="PANTHER" id="PTHR43166">
    <property type="entry name" value="AMINO ACID IMPORT ATP-BINDING PROTEIN"/>
    <property type="match status" value="1"/>
</dbReference>
<dbReference type="Proteomes" id="UP000186216">
    <property type="component" value="Unassembled WGS sequence"/>
</dbReference>
<organism evidence="9 11">
    <name type="scientific">Paracoccus saliphilus</name>
    <dbReference type="NCBI Taxonomy" id="405559"/>
    <lineage>
        <taxon>Bacteria</taxon>
        <taxon>Pseudomonadati</taxon>
        <taxon>Pseudomonadota</taxon>
        <taxon>Alphaproteobacteria</taxon>
        <taxon>Rhodobacterales</taxon>
        <taxon>Paracoccaceae</taxon>
        <taxon>Paracoccus</taxon>
    </lineage>
</organism>
<keyword evidence="4" id="KW-1003">Cell membrane</keyword>
<evidence type="ECO:0000313" key="12">
    <source>
        <dbReference type="Proteomes" id="UP001215549"/>
    </source>
</evidence>
<reference evidence="10 12" key="2">
    <citation type="submission" date="2021-01" db="EMBL/GenBank/DDBJ databases">
        <title>Biogeographic distribution of Paracoccus.</title>
        <authorList>
            <person name="Hollensteiner J."/>
            <person name="Leineberger J."/>
            <person name="Brinkhoff T."/>
            <person name="Daniel R."/>
        </authorList>
    </citation>
    <scope>NUCLEOTIDE SEQUENCE [LARGE SCALE GENOMIC DNA]</scope>
    <source>
        <strain evidence="10 12">DSM 18447</strain>
    </source>
</reference>
<evidence type="ECO:0000256" key="1">
    <source>
        <dbReference type="ARBA" id="ARBA00004202"/>
    </source>
</evidence>
<name>A0AA46A731_9RHOB</name>
<evidence type="ECO:0000256" key="2">
    <source>
        <dbReference type="ARBA" id="ARBA00005417"/>
    </source>
</evidence>
<gene>
    <name evidence="10" type="ORF">JHX88_20230</name>
    <name evidence="9" type="ORF">SAMN05421772_1162</name>
</gene>
<dbReference type="RefSeq" id="WP_076527672.1">
    <property type="nucleotide sequence ID" value="NZ_CP067140.1"/>
</dbReference>
<dbReference type="InterPro" id="IPR050086">
    <property type="entry name" value="MetN_ABC_transporter-like"/>
</dbReference>
<keyword evidence="6 9" id="KW-0067">ATP-binding</keyword>
<evidence type="ECO:0000259" key="8">
    <source>
        <dbReference type="PROSITE" id="PS50893"/>
    </source>
</evidence>
<reference evidence="9 11" key="1">
    <citation type="submission" date="2017-01" db="EMBL/GenBank/DDBJ databases">
        <authorList>
            <person name="Varghese N."/>
            <person name="Submissions S."/>
        </authorList>
    </citation>
    <scope>NUCLEOTIDE SEQUENCE [LARGE SCALE GENOMIC DNA]</scope>
    <source>
        <strain evidence="9 11">DSM 18447</strain>
    </source>
</reference>
<dbReference type="InterPro" id="IPR003593">
    <property type="entry name" value="AAA+_ATPase"/>
</dbReference>
<feature type="domain" description="ABC transporter" evidence="8">
    <location>
        <begin position="8"/>
        <end position="232"/>
    </location>
</feature>
<dbReference type="PROSITE" id="PS00211">
    <property type="entry name" value="ABC_TRANSPORTER_1"/>
    <property type="match status" value="1"/>
</dbReference>
<comment type="similarity">
    <text evidence="2">Belongs to the ABC transporter superfamily.</text>
</comment>
<dbReference type="PROSITE" id="PS50893">
    <property type="entry name" value="ABC_TRANSPORTER_2"/>
    <property type="match status" value="1"/>
</dbReference>
<keyword evidence="12" id="KW-1185">Reference proteome</keyword>
<dbReference type="Gene3D" id="3.40.50.300">
    <property type="entry name" value="P-loop containing nucleotide triphosphate hydrolases"/>
    <property type="match status" value="1"/>
</dbReference>
<sequence length="238" mass="26178">MVSELFPVTMAGARTSRRGTVLVGPIDLTLEGRGTCVVIGPNGSGKTSFLRLLHGAARLTGGSITWACPMQEARRQQAFVFQRPVMLRRTVEQNLIYPLVIHGTSRLDARARAREWAEKVALDRMLDRQASILSGGEQQKLALARALISDPRLVFLDEPCSSLDGRATREIEDILQSAKARGTRLIMSTHDMGQARRLADQVVFLLRGKVHDQGDAPEFFDGPSTSQARAFLKGDIVE</sequence>
<dbReference type="SUPFAM" id="SSF52540">
    <property type="entry name" value="P-loop containing nucleoside triphosphate hydrolases"/>
    <property type="match status" value="1"/>
</dbReference>
<dbReference type="AlphaFoldDB" id="A0AA46A731"/>
<dbReference type="GO" id="GO:0016887">
    <property type="term" value="F:ATP hydrolysis activity"/>
    <property type="evidence" value="ECO:0007669"/>
    <property type="project" value="InterPro"/>
</dbReference>